<dbReference type="InterPro" id="IPR002867">
    <property type="entry name" value="IBR_dom"/>
</dbReference>
<dbReference type="InterPro" id="IPR031127">
    <property type="entry name" value="E3_UB_ligase_RBR"/>
</dbReference>
<evidence type="ECO:0000256" key="11">
    <source>
        <dbReference type="ARBA" id="ARBA00022833"/>
    </source>
</evidence>
<evidence type="ECO:0000256" key="12">
    <source>
        <dbReference type="PROSITE-ProRule" id="PRU00175"/>
    </source>
</evidence>
<keyword evidence="6" id="KW-0808">Transferase</keyword>
<dbReference type="InterPro" id="IPR001841">
    <property type="entry name" value="Znf_RING"/>
</dbReference>
<dbReference type="GO" id="GO:0016567">
    <property type="term" value="P:protein ubiquitination"/>
    <property type="evidence" value="ECO:0007669"/>
    <property type="project" value="InterPro"/>
</dbReference>
<dbReference type="CDD" id="cd22582">
    <property type="entry name" value="BRcat_RBR_unk"/>
    <property type="match status" value="1"/>
</dbReference>
<evidence type="ECO:0000256" key="1">
    <source>
        <dbReference type="ARBA" id="ARBA00001798"/>
    </source>
</evidence>
<dbReference type="Gene3D" id="3.30.40.10">
    <property type="entry name" value="Zinc/RING finger domain, C3HC4 (zinc finger)"/>
    <property type="match status" value="1"/>
</dbReference>
<dbReference type="SUPFAM" id="SSF57850">
    <property type="entry name" value="RING/U-box"/>
    <property type="match status" value="3"/>
</dbReference>
<dbReference type="InterPro" id="IPR017907">
    <property type="entry name" value="Znf_RING_CS"/>
</dbReference>
<comment type="catalytic activity">
    <reaction evidence="1">
        <text>[E2 ubiquitin-conjugating enzyme]-S-ubiquitinyl-L-cysteine + [acceptor protein]-L-lysine = [E2 ubiquitin-conjugating enzyme]-L-cysteine + [acceptor protein]-N(6)-ubiquitinyl-L-lysine.</text>
        <dbReference type="EC" id="2.3.2.31"/>
    </reaction>
</comment>
<comment type="cofactor">
    <cofactor evidence="2">
        <name>Zn(2+)</name>
        <dbReference type="ChEBI" id="CHEBI:29105"/>
    </cofactor>
</comment>
<evidence type="ECO:0000256" key="8">
    <source>
        <dbReference type="ARBA" id="ARBA00022737"/>
    </source>
</evidence>
<protein>
    <recommendedName>
        <fullName evidence="5">RBR-type E3 ubiquitin transferase</fullName>
        <ecNumber evidence="5">2.3.2.31</ecNumber>
    </recommendedName>
</protein>
<evidence type="ECO:0000256" key="3">
    <source>
        <dbReference type="ARBA" id="ARBA00003976"/>
    </source>
</evidence>
<dbReference type="FunFam" id="3.30.40.10:FF:000230">
    <property type="entry name" value="RBR-type E3 ubiquitin transferase"/>
    <property type="match status" value="1"/>
</dbReference>
<dbReference type="PROSITE" id="PS50089">
    <property type="entry name" value="ZF_RING_2"/>
    <property type="match status" value="1"/>
</dbReference>
<dbReference type="SMART" id="SM00647">
    <property type="entry name" value="IBR"/>
    <property type="match status" value="2"/>
</dbReference>
<evidence type="ECO:0000313" key="16">
    <source>
        <dbReference type="Proteomes" id="UP001341281"/>
    </source>
</evidence>
<evidence type="ECO:0000256" key="9">
    <source>
        <dbReference type="ARBA" id="ARBA00022771"/>
    </source>
</evidence>
<evidence type="ECO:0000259" key="14">
    <source>
        <dbReference type="PROSITE" id="PS51873"/>
    </source>
</evidence>
<keyword evidence="9 12" id="KW-0863">Zinc-finger</keyword>
<dbReference type="Proteomes" id="UP001341281">
    <property type="component" value="Chromosome 01"/>
</dbReference>
<feature type="domain" description="RING-type" evidence="14">
    <location>
        <begin position="139"/>
        <end position="348"/>
    </location>
</feature>
<reference evidence="15 16" key="1">
    <citation type="submission" date="2024-02" db="EMBL/GenBank/DDBJ databases">
        <title>High-quality chromosome-scale genome assembly of Pensacola bahiagrass (Paspalum notatum Flugge var. saurae).</title>
        <authorList>
            <person name="Vega J.M."/>
            <person name="Podio M."/>
            <person name="Orjuela J."/>
            <person name="Siena L.A."/>
            <person name="Pessino S.C."/>
            <person name="Combes M.C."/>
            <person name="Mariac C."/>
            <person name="Albertini E."/>
            <person name="Pupilli F."/>
            <person name="Ortiz J.P.A."/>
            <person name="Leblanc O."/>
        </authorList>
    </citation>
    <scope>NUCLEOTIDE SEQUENCE [LARGE SCALE GENOMIC DNA]</scope>
    <source>
        <strain evidence="15">R1</strain>
        <tissue evidence="15">Leaf</tissue>
    </source>
</reference>
<name>A0AAQ3SEX5_PASNO</name>
<comment type="similarity">
    <text evidence="4">Belongs to the RBR family. Ariadne subfamily.</text>
</comment>
<dbReference type="CDD" id="cd22584">
    <property type="entry name" value="Rcat_RBR_unk"/>
    <property type="match status" value="1"/>
</dbReference>
<gene>
    <name evidence="15" type="ORF">U9M48_001057</name>
</gene>
<organism evidence="15 16">
    <name type="scientific">Paspalum notatum var. saurae</name>
    <dbReference type="NCBI Taxonomy" id="547442"/>
    <lineage>
        <taxon>Eukaryota</taxon>
        <taxon>Viridiplantae</taxon>
        <taxon>Streptophyta</taxon>
        <taxon>Embryophyta</taxon>
        <taxon>Tracheophyta</taxon>
        <taxon>Spermatophyta</taxon>
        <taxon>Magnoliopsida</taxon>
        <taxon>Liliopsida</taxon>
        <taxon>Poales</taxon>
        <taxon>Poaceae</taxon>
        <taxon>PACMAD clade</taxon>
        <taxon>Panicoideae</taxon>
        <taxon>Andropogonodae</taxon>
        <taxon>Paspaleae</taxon>
        <taxon>Paspalinae</taxon>
        <taxon>Paspalum</taxon>
    </lineage>
</organism>
<dbReference type="InterPro" id="IPR044066">
    <property type="entry name" value="TRIAD_supradom"/>
</dbReference>
<evidence type="ECO:0000256" key="4">
    <source>
        <dbReference type="ARBA" id="ARBA00005884"/>
    </source>
</evidence>
<keyword evidence="11" id="KW-0862">Zinc</keyword>
<dbReference type="EC" id="2.3.2.31" evidence="5"/>
<evidence type="ECO:0000259" key="13">
    <source>
        <dbReference type="PROSITE" id="PS50089"/>
    </source>
</evidence>
<comment type="function">
    <text evidence="3">Might act as an E3 ubiquitin-protein ligase, or as part of E3 complex, which accepts ubiquitin from specific E2 ubiquitin-conjugating enzymes and then transfers it to substrates.</text>
</comment>
<dbReference type="GO" id="GO:0008270">
    <property type="term" value="F:zinc ion binding"/>
    <property type="evidence" value="ECO:0007669"/>
    <property type="project" value="UniProtKB-KW"/>
</dbReference>
<dbReference type="Pfam" id="PF01485">
    <property type="entry name" value="IBR"/>
    <property type="match status" value="2"/>
</dbReference>
<dbReference type="PROSITE" id="PS00518">
    <property type="entry name" value="ZF_RING_1"/>
    <property type="match status" value="1"/>
</dbReference>
<dbReference type="InterPro" id="IPR013083">
    <property type="entry name" value="Znf_RING/FYVE/PHD"/>
</dbReference>
<dbReference type="EMBL" id="CP144745">
    <property type="protein sequence ID" value="WVZ49726.1"/>
    <property type="molecule type" value="Genomic_DNA"/>
</dbReference>
<keyword evidence="10" id="KW-0833">Ubl conjugation pathway</keyword>
<evidence type="ECO:0000256" key="10">
    <source>
        <dbReference type="ARBA" id="ARBA00022786"/>
    </source>
</evidence>
<evidence type="ECO:0000256" key="5">
    <source>
        <dbReference type="ARBA" id="ARBA00012251"/>
    </source>
</evidence>
<feature type="domain" description="RING-type" evidence="13">
    <location>
        <begin position="143"/>
        <end position="189"/>
    </location>
</feature>
<dbReference type="PROSITE" id="PS51873">
    <property type="entry name" value="TRIAD"/>
    <property type="match status" value="1"/>
</dbReference>
<evidence type="ECO:0000313" key="15">
    <source>
        <dbReference type="EMBL" id="WVZ49726.1"/>
    </source>
</evidence>
<evidence type="ECO:0000256" key="7">
    <source>
        <dbReference type="ARBA" id="ARBA00022723"/>
    </source>
</evidence>
<accession>A0AAQ3SEX5</accession>
<dbReference type="AlphaFoldDB" id="A0AAQ3SEX5"/>
<sequence>MAAASWSSDTDLMVVIDDLNVVAVALYHDGRNPDDATGPLAISDEEYAAELQIQEVIVSSAMAAAVIFSSTVVATASQSSSLTPLLHSAVHPANNDDAAAVETPAVAVVECRPSSSSSSSPPALGAAVAAVEGTGPVADAEVCKICLEHVLPADAHRASHGCAHAFCAACLDRHISAKNQDGVSDVECPGEDCRSVLDPELCQGIISRETFEGWSAALCKSMVLRDSDVCYCPFKDCSEIMVDDHGGEVTESECPICRRLFCARCGVPWHAGITCAEYEQLAPGDRGKEDLVALEMAKGKKWRRCPRCKFWVERHDGCVHITCRCGFQFCYGCGEPWGQSDHSSCNAG</sequence>
<dbReference type="GO" id="GO:0061630">
    <property type="term" value="F:ubiquitin protein ligase activity"/>
    <property type="evidence" value="ECO:0007669"/>
    <property type="project" value="UniProtKB-EC"/>
</dbReference>
<dbReference type="PANTHER" id="PTHR11685">
    <property type="entry name" value="RBR FAMILY RING FINGER AND IBR DOMAIN-CONTAINING"/>
    <property type="match status" value="1"/>
</dbReference>
<evidence type="ECO:0000256" key="6">
    <source>
        <dbReference type="ARBA" id="ARBA00022679"/>
    </source>
</evidence>
<dbReference type="Gene3D" id="1.20.120.1750">
    <property type="match status" value="1"/>
</dbReference>
<keyword evidence="16" id="KW-1185">Reference proteome</keyword>
<evidence type="ECO:0000256" key="2">
    <source>
        <dbReference type="ARBA" id="ARBA00001947"/>
    </source>
</evidence>
<proteinExistence type="inferred from homology"/>
<keyword evidence="7" id="KW-0479">Metal-binding</keyword>
<keyword evidence="8" id="KW-0677">Repeat</keyword>